<keyword evidence="1" id="KW-0732">Signal</keyword>
<dbReference type="InterPro" id="IPR046588">
    <property type="entry name" value="DUF6646"/>
</dbReference>
<sequence length="146" mass="15678">MKKLILAFSMLFAVGTASAQAWNGKGDQKVQVGLNGWGYGTGITGSYDYGLGKIVSVGAGANVYFDGYKDNNKDNNFFVFGRVGFHLQEPLNLPSQWDIYPGVNLGLLGSDFGIGAHLGVRYFFNNKVGIYGEFGNNGSLGVSINF</sequence>
<evidence type="ECO:0000313" key="3">
    <source>
        <dbReference type="Proteomes" id="UP001432059"/>
    </source>
</evidence>
<keyword evidence="3" id="KW-1185">Reference proteome</keyword>
<evidence type="ECO:0000313" key="2">
    <source>
        <dbReference type="EMBL" id="WOC52201.1"/>
    </source>
</evidence>
<dbReference type="RefSeq" id="WP_327983703.1">
    <property type="nucleotide sequence ID" value="NZ_CP136426.1"/>
</dbReference>
<accession>A0AAU0F2A7</accession>
<feature type="signal peptide" evidence="1">
    <location>
        <begin position="1"/>
        <end position="21"/>
    </location>
</feature>
<feature type="chain" id="PRO_5043591416" description="Outer membrane protein beta-barrel domain-containing protein" evidence="1">
    <location>
        <begin position="22"/>
        <end position="146"/>
    </location>
</feature>
<dbReference type="Pfam" id="PF20351">
    <property type="entry name" value="DUF6646"/>
    <property type="match status" value="1"/>
</dbReference>
<dbReference type="EMBL" id="CP136426">
    <property type="protein sequence ID" value="WOC52201.1"/>
    <property type="molecule type" value="Genomic_DNA"/>
</dbReference>
<evidence type="ECO:0000256" key="1">
    <source>
        <dbReference type="SAM" id="SignalP"/>
    </source>
</evidence>
<organism evidence="2 3">
    <name type="scientific">Bergeyella porcorum</name>
    <dbReference type="NCBI Taxonomy" id="1735111"/>
    <lineage>
        <taxon>Bacteria</taxon>
        <taxon>Pseudomonadati</taxon>
        <taxon>Bacteroidota</taxon>
        <taxon>Flavobacteriia</taxon>
        <taxon>Flavobacteriales</taxon>
        <taxon>Weeksellaceae</taxon>
        <taxon>Bergeyella</taxon>
    </lineage>
</organism>
<dbReference type="AlphaFoldDB" id="A0AAU0F2A7"/>
<proteinExistence type="predicted"/>
<gene>
    <name evidence="2" type="ORF">BPO_1554</name>
</gene>
<name>A0AAU0F2A7_9FLAO</name>
<dbReference type="KEGG" id="bpor:BPO_1554"/>
<dbReference type="Proteomes" id="UP001432059">
    <property type="component" value="Chromosome"/>
</dbReference>
<evidence type="ECO:0008006" key="4">
    <source>
        <dbReference type="Google" id="ProtNLM"/>
    </source>
</evidence>
<protein>
    <recommendedName>
        <fullName evidence="4">Outer membrane protein beta-barrel domain-containing protein</fullName>
    </recommendedName>
</protein>
<reference evidence="2" key="1">
    <citation type="submission" date="2023-10" db="EMBL/GenBank/DDBJ databases">
        <title>Characterization and whole genome sequencing of a novel strain of Bergeyella porcorum QD2021 isolated from pig.</title>
        <authorList>
            <person name="Liu G."/>
            <person name="Chen C."/>
            <person name="Han X."/>
        </authorList>
    </citation>
    <scope>NUCLEOTIDE SEQUENCE</scope>
    <source>
        <strain evidence="2">QD2021</strain>
    </source>
</reference>